<keyword evidence="5" id="KW-1185">Reference proteome</keyword>
<accession>A0A1M5F277</accession>
<dbReference type="Gene3D" id="1.25.40.10">
    <property type="entry name" value="Tetratricopeptide repeat domain"/>
    <property type="match status" value="2"/>
</dbReference>
<dbReference type="AlphaFoldDB" id="A0A1M5F277"/>
<dbReference type="SMART" id="SM00028">
    <property type="entry name" value="TPR"/>
    <property type="match status" value="4"/>
</dbReference>
<keyword evidence="1" id="KW-0677">Repeat</keyword>
<proteinExistence type="predicted"/>
<dbReference type="PANTHER" id="PTHR44943:SF8">
    <property type="entry name" value="TPR REPEAT-CONTAINING PROTEIN MJ0263"/>
    <property type="match status" value="1"/>
</dbReference>
<keyword evidence="2 3" id="KW-0802">TPR repeat</keyword>
<dbReference type="InterPro" id="IPR011990">
    <property type="entry name" value="TPR-like_helical_dom_sf"/>
</dbReference>
<dbReference type="InterPro" id="IPR051685">
    <property type="entry name" value="Ycf3/AcsC/BcsC/TPR_MFPF"/>
</dbReference>
<dbReference type="EMBL" id="FQVW01000007">
    <property type="protein sequence ID" value="SHF85262.1"/>
    <property type="molecule type" value="Genomic_DNA"/>
</dbReference>
<protein>
    <submittedName>
        <fullName evidence="4">Tetratricopeptide repeat-containing protein</fullName>
    </submittedName>
</protein>
<dbReference type="Pfam" id="PF13181">
    <property type="entry name" value="TPR_8"/>
    <property type="match status" value="2"/>
</dbReference>
<dbReference type="RefSeq" id="WP_072888674.1">
    <property type="nucleotide sequence ID" value="NZ_FQVW01000007.1"/>
</dbReference>
<evidence type="ECO:0000256" key="2">
    <source>
        <dbReference type="ARBA" id="ARBA00022803"/>
    </source>
</evidence>
<organism evidence="4 5">
    <name type="scientific">Ornithinibacillus halophilus</name>
    <dbReference type="NCBI Taxonomy" id="930117"/>
    <lineage>
        <taxon>Bacteria</taxon>
        <taxon>Bacillati</taxon>
        <taxon>Bacillota</taxon>
        <taxon>Bacilli</taxon>
        <taxon>Bacillales</taxon>
        <taxon>Bacillaceae</taxon>
        <taxon>Ornithinibacillus</taxon>
    </lineage>
</organism>
<dbReference type="OrthoDB" id="600613at2"/>
<name>A0A1M5F277_9BACI</name>
<dbReference type="InterPro" id="IPR019734">
    <property type="entry name" value="TPR_rpt"/>
</dbReference>
<dbReference type="STRING" id="930117.SAMN05216225_10079"/>
<feature type="repeat" description="TPR" evidence="3">
    <location>
        <begin position="23"/>
        <end position="56"/>
    </location>
</feature>
<sequence length="337" mass="39508">MQNVSNQVKNRQSNNLIPFIPDGDFYFTKGVEAFQKRKFEIALKWMNKAVEAKPRNPLFLCQLSVIYTEIGSYHKANQLLTQVLQSSGEDYVDSYYLLANNYAHLGLLNDAKKYADLYLEKDPDGDFVEEANDLLTLIDMDEDDDEDWGPLIDDEDELLVYQETAFYHLEHEEWDKAIMVLEEMLTLFPDYHIAKHEYAFAIFNANRQEEALEMEIDLLEELPNNLNSRTNLALFYYLLDAKEVSNQFLQGLEHVYPIHEQQKLRLAITFARTENYQEAYKRFRLLDKSKVKGHISYYQWYSVAAYHIGEGSKAETIWKEGCKNHPTLPNKVEPWKA</sequence>
<evidence type="ECO:0000313" key="5">
    <source>
        <dbReference type="Proteomes" id="UP000183988"/>
    </source>
</evidence>
<dbReference type="SUPFAM" id="SSF48452">
    <property type="entry name" value="TPR-like"/>
    <property type="match status" value="2"/>
</dbReference>
<dbReference type="PANTHER" id="PTHR44943">
    <property type="entry name" value="CELLULOSE SYNTHASE OPERON PROTEIN C"/>
    <property type="match status" value="1"/>
</dbReference>
<gene>
    <name evidence="4" type="ORF">SAMN05216225_10079</name>
</gene>
<evidence type="ECO:0000313" key="4">
    <source>
        <dbReference type="EMBL" id="SHF85262.1"/>
    </source>
</evidence>
<dbReference type="PROSITE" id="PS50005">
    <property type="entry name" value="TPR"/>
    <property type="match status" value="1"/>
</dbReference>
<evidence type="ECO:0000256" key="3">
    <source>
        <dbReference type="PROSITE-ProRule" id="PRU00339"/>
    </source>
</evidence>
<reference evidence="4 5" key="1">
    <citation type="submission" date="2016-11" db="EMBL/GenBank/DDBJ databases">
        <authorList>
            <person name="Jaros S."/>
            <person name="Januszkiewicz K."/>
            <person name="Wedrychowicz H."/>
        </authorList>
    </citation>
    <scope>NUCLEOTIDE SEQUENCE [LARGE SCALE GENOMIC DNA]</scope>
    <source>
        <strain evidence="4 5">IBRC-M 10683</strain>
    </source>
</reference>
<dbReference type="Proteomes" id="UP000183988">
    <property type="component" value="Unassembled WGS sequence"/>
</dbReference>
<evidence type="ECO:0000256" key="1">
    <source>
        <dbReference type="ARBA" id="ARBA00022737"/>
    </source>
</evidence>